<feature type="binding site" evidence="12">
    <location>
        <begin position="124"/>
        <end position="128"/>
    </location>
    <ligand>
        <name>UDP-N-acetyl-alpha-D-glucosamine</name>
        <dbReference type="ChEBI" id="CHEBI:57705"/>
    </ligand>
</feature>
<dbReference type="CDD" id="cd01555">
    <property type="entry name" value="UdpNAET"/>
    <property type="match status" value="1"/>
</dbReference>
<dbReference type="Pfam" id="PF00275">
    <property type="entry name" value="EPSP_synthase"/>
    <property type="match status" value="1"/>
</dbReference>
<reference evidence="14" key="2">
    <citation type="journal article" date="2021" name="PeerJ">
        <title>Extensive microbial diversity within the chicken gut microbiome revealed by metagenomics and culture.</title>
        <authorList>
            <person name="Gilroy R."/>
            <person name="Ravi A."/>
            <person name="Getino M."/>
            <person name="Pursley I."/>
            <person name="Horton D.L."/>
            <person name="Alikhan N.F."/>
            <person name="Baker D."/>
            <person name="Gharbi K."/>
            <person name="Hall N."/>
            <person name="Watson M."/>
            <person name="Adriaenssens E.M."/>
            <person name="Foster-Nyarko E."/>
            <person name="Jarju S."/>
            <person name="Secka A."/>
            <person name="Antonio M."/>
            <person name="Oren A."/>
            <person name="Chaudhuri R.R."/>
            <person name="La Ragione R."/>
            <person name="Hildebrand F."/>
            <person name="Pallen M.J."/>
        </authorList>
    </citation>
    <scope>NUCLEOTIDE SEQUENCE</scope>
    <source>
        <strain evidence="14">ChiSxjej2B14-8506</strain>
    </source>
</reference>
<evidence type="ECO:0000256" key="7">
    <source>
        <dbReference type="ARBA" id="ARBA00022984"/>
    </source>
</evidence>
<dbReference type="InterPro" id="IPR001986">
    <property type="entry name" value="Enolpyruvate_Tfrase_dom"/>
</dbReference>
<evidence type="ECO:0000256" key="8">
    <source>
        <dbReference type="ARBA" id="ARBA00023306"/>
    </source>
</evidence>
<keyword evidence="3 12" id="KW-0963">Cytoplasm</keyword>
<feature type="active site" description="Proton donor" evidence="12">
    <location>
        <position position="119"/>
    </location>
</feature>
<comment type="pathway">
    <text evidence="2 12">Cell wall biogenesis; peptidoglycan biosynthesis.</text>
</comment>
<dbReference type="HAMAP" id="MF_00111">
    <property type="entry name" value="MurA"/>
    <property type="match status" value="1"/>
</dbReference>
<dbReference type="SUPFAM" id="SSF55205">
    <property type="entry name" value="EPT/RTPC-like"/>
    <property type="match status" value="1"/>
</dbReference>
<dbReference type="Proteomes" id="UP000824123">
    <property type="component" value="Unassembled WGS sequence"/>
</dbReference>
<keyword evidence="4 12" id="KW-0132">Cell division</keyword>
<comment type="subcellular location">
    <subcellularLocation>
        <location evidence="1 12">Cytoplasm</location>
    </subcellularLocation>
</comment>
<dbReference type="GO" id="GO:0008360">
    <property type="term" value="P:regulation of cell shape"/>
    <property type="evidence" value="ECO:0007669"/>
    <property type="project" value="UniProtKB-KW"/>
</dbReference>
<evidence type="ECO:0000256" key="11">
    <source>
        <dbReference type="ARBA" id="ARBA00047527"/>
    </source>
</evidence>
<dbReference type="InterPro" id="IPR050068">
    <property type="entry name" value="MurA_subfamily"/>
</dbReference>
<comment type="function">
    <text evidence="12">Cell wall formation. Adds enolpyruvyl to UDP-N-acetylglucosamine.</text>
</comment>
<dbReference type="GO" id="GO:0005737">
    <property type="term" value="C:cytoplasm"/>
    <property type="evidence" value="ECO:0007669"/>
    <property type="project" value="UniProtKB-SubCell"/>
</dbReference>
<evidence type="ECO:0000313" key="14">
    <source>
        <dbReference type="EMBL" id="HIU47516.1"/>
    </source>
</evidence>
<dbReference type="AlphaFoldDB" id="A0A9D1LT59"/>
<dbReference type="InterPro" id="IPR005750">
    <property type="entry name" value="UDP_GlcNAc_COvinyl_MurA"/>
</dbReference>
<dbReference type="GO" id="GO:0008760">
    <property type="term" value="F:UDP-N-acetylglucosamine 1-carboxyvinyltransferase activity"/>
    <property type="evidence" value="ECO:0007669"/>
    <property type="project" value="UniProtKB-UniRule"/>
</dbReference>
<evidence type="ECO:0000256" key="12">
    <source>
        <dbReference type="HAMAP-Rule" id="MF_00111"/>
    </source>
</evidence>
<evidence type="ECO:0000256" key="3">
    <source>
        <dbReference type="ARBA" id="ARBA00022490"/>
    </source>
</evidence>
<feature type="binding site" evidence="12">
    <location>
        <position position="95"/>
    </location>
    <ligand>
        <name>UDP-N-acetyl-alpha-D-glucosamine</name>
        <dbReference type="ChEBI" id="CHEBI:57705"/>
    </ligand>
</feature>
<dbReference type="InterPro" id="IPR013792">
    <property type="entry name" value="RNA3'P_cycl/enolpyr_Trfase_a/b"/>
</dbReference>
<evidence type="ECO:0000256" key="4">
    <source>
        <dbReference type="ARBA" id="ARBA00022618"/>
    </source>
</evidence>
<evidence type="ECO:0000259" key="13">
    <source>
        <dbReference type="Pfam" id="PF00275"/>
    </source>
</evidence>
<feature type="modified residue" description="2-(S-cysteinyl)pyruvic acid O-phosphothioketal" evidence="12">
    <location>
        <position position="119"/>
    </location>
</feature>
<name>A0A9D1LT59_9FIRM</name>
<evidence type="ECO:0000256" key="10">
    <source>
        <dbReference type="ARBA" id="ARBA00038367"/>
    </source>
</evidence>
<keyword evidence="6 12" id="KW-0133">Cell shape</keyword>
<protein>
    <recommendedName>
        <fullName evidence="12">UDP-N-acetylglucosamine 1-carboxyvinyltransferase</fullName>
        <ecNumber evidence="12">2.5.1.7</ecNumber>
    </recommendedName>
    <alternativeName>
        <fullName evidence="12">Enoylpyruvate transferase</fullName>
    </alternativeName>
    <alternativeName>
        <fullName evidence="12">UDP-N-acetylglucosamine enolpyruvyl transferase</fullName>
        <shortName evidence="12">EPT</shortName>
    </alternativeName>
</protein>
<gene>
    <name evidence="12" type="primary">murA</name>
    <name evidence="14" type="ORF">IAC59_09730</name>
</gene>
<reference evidence="14" key="1">
    <citation type="submission" date="2020-10" db="EMBL/GenBank/DDBJ databases">
        <authorList>
            <person name="Gilroy R."/>
        </authorList>
    </citation>
    <scope>NUCLEOTIDE SEQUENCE</scope>
    <source>
        <strain evidence="14">ChiSxjej2B14-8506</strain>
    </source>
</reference>
<evidence type="ECO:0000256" key="9">
    <source>
        <dbReference type="ARBA" id="ARBA00023316"/>
    </source>
</evidence>
<feature type="binding site" evidence="12">
    <location>
        <position position="330"/>
    </location>
    <ligand>
        <name>UDP-N-acetyl-alpha-D-glucosamine</name>
        <dbReference type="ChEBI" id="CHEBI:57705"/>
    </ligand>
</feature>
<accession>A0A9D1LT59</accession>
<dbReference type="EC" id="2.5.1.7" evidence="12"/>
<evidence type="ECO:0000256" key="1">
    <source>
        <dbReference type="ARBA" id="ARBA00004496"/>
    </source>
</evidence>
<keyword evidence="9 12" id="KW-0961">Cell wall biogenesis/degradation</keyword>
<feature type="binding site" evidence="12">
    <location>
        <position position="308"/>
    </location>
    <ligand>
        <name>UDP-N-acetyl-alpha-D-glucosamine</name>
        <dbReference type="ChEBI" id="CHEBI:57705"/>
    </ligand>
</feature>
<keyword evidence="5 12" id="KW-0808">Transferase</keyword>
<evidence type="ECO:0000256" key="2">
    <source>
        <dbReference type="ARBA" id="ARBA00004752"/>
    </source>
</evidence>
<dbReference type="NCBIfam" id="TIGR01072">
    <property type="entry name" value="murA"/>
    <property type="match status" value="1"/>
</dbReference>
<dbReference type="Gene3D" id="3.65.10.10">
    <property type="entry name" value="Enolpyruvate transferase domain"/>
    <property type="match status" value="2"/>
</dbReference>
<dbReference type="GO" id="GO:0019277">
    <property type="term" value="P:UDP-N-acetylgalactosamine biosynthetic process"/>
    <property type="evidence" value="ECO:0007669"/>
    <property type="project" value="InterPro"/>
</dbReference>
<dbReference type="NCBIfam" id="NF006873">
    <property type="entry name" value="PRK09369.1"/>
    <property type="match status" value="1"/>
</dbReference>
<dbReference type="EMBL" id="DVNK01000058">
    <property type="protein sequence ID" value="HIU47516.1"/>
    <property type="molecule type" value="Genomic_DNA"/>
</dbReference>
<evidence type="ECO:0000256" key="5">
    <source>
        <dbReference type="ARBA" id="ARBA00022679"/>
    </source>
</evidence>
<keyword evidence="8 12" id="KW-0131">Cell cycle</keyword>
<organism evidence="14 15">
    <name type="scientific">Candidatus Fimadaptatus faecigallinarum</name>
    <dbReference type="NCBI Taxonomy" id="2840814"/>
    <lineage>
        <taxon>Bacteria</taxon>
        <taxon>Bacillati</taxon>
        <taxon>Bacillota</taxon>
        <taxon>Clostridia</taxon>
        <taxon>Eubacteriales</taxon>
        <taxon>Candidatus Fimadaptatus</taxon>
    </lineage>
</organism>
<dbReference type="GO" id="GO:0009252">
    <property type="term" value="P:peptidoglycan biosynthetic process"/>
    <property type="evidence" value="ECO:0007669"/>
    <property type="project" value="UniProtKB-UniRule"/>
</dbReference>
<dbReference type="GO" id="GO:0071555">
    <property type="term" value="P:cell wall organization"/>
    <property type="evidence" value="ECO:0007669"/>
    <property type="project" value="UniProtKB-KW"/>
</dbReference>
<keyword evidence="7 12" id="KW-0573">Peptidoglycan synthesis</keyword>
<evidence type="ECO:0000256" key="6">
    <source>
        <dbReference type="ARBA" id="ARBA00022960"/>
    </source>
</evidence>
<comment type="similarity">
    <text evidence="10 12">Belongs to the EPSP synthase family. MurA subfamily.</text>
</comment>
<keyword evidence="12" id="KW-0670">Pyruvate</keyword>
<comment type="catalytic activity">
    <reaction evidence="11 12">
        <text>phosphoenolpyruvate + UDP-N-acetyl-alpha-D-glucosamine = UDP-N-acetyl-3-O-(1-carboxyvinyl)-alpha-D-glucosamine + phosphate</text>
        <dbReference type="Rhea" id="RHEA:18681"/>
        <dbReference type="ChEBI" id="CHEBI:43474"/>
        <dbReference type="ChEBI" id="CHEBI:57705"/>
        <dbReference type="ChEBI" id="CHEBI:58702"/>
        <dbReference type="ChEBI" id="CHEBI:68483"/>
        <dbReference type="EC" id="2.5.1.7"/>
    </reaction>
</comment>
<comment type="caution">
    <text evidence="14">The sequence shown here is derived from an EMBL/GenBank/DDBJ whole genome shotgun (WGS) entry which is preliminary data.</text>
</comment>
<feature type="domain" description="Enolpyruvate transferase" evidence="13">
    <location>
        <begin position="10"/>
        <end position="409"/>
    </location>
</feature>
<comment type="caution">
    <text evidence="12">Lacks conserved residue(s) required for the propagation of feature annotation.</text>
</comment>
<feature type="binding site" evidence="12">
    <location>
        <begin position="25"/>
        <end position="26"/>
    </location>
    <ligand>
        <name>phosphoenolpyruvate</name>
        <dbReference type="ChEBI" id="CHEBI:58702"/>
    </ligand>
</feature>
<dbReference type="GO" id="GO:0051301">
    <property type="term" value="P:cell division"/>
    <property type="evidence" value="ECO:0007669"/>
    <property type="project" value="UniProtKB-KW"/>
</dbReference>
<dbReference type="InterPro" id="IPR036968">
    <property type="entry name" value="Enolpyruvate_Tfrase_sf"/>
</dbReference>
<sequence>MAIEDVLRIRGGQPLRGSVNVSGGKNAAVAIIPAALLADDVSYIENLPEIDDVYVLAEMLTELGAQVSFENRVMRIDARTLNSYKPPLSLTCRMRASYYLLGVLLGRFGRAEVPMPGGCNIGSRPIDQTIKGLRTLNVNYTSNAGVMYVDSDEVLGGEVYLDMPSVGATINTMLTAVKAQGVTQIHNAAREPHVVDVANFLNSMGASVKGAGTDTIRVRGVRTLHGTRYAIIPDQIETGTLMLAAAATHGDVEIHGVIPTHMEALTAKMLEMGIYVHSQEDVIHVRATGGRPRGVTIKTQYYPGFPTDLQQPITALLCTSGGSSVINETIYESRFKYAEELLRMGANIRVMDRIAIIEGVDRLTGCRVHASDLRAGAALVVAALGCEGVAEISGVRFIDRGYECLEQKLRSLGAQIERVQMEVAD</sequence>
<dbReference type="PANTHER" id="PTHR43783">
    <property type="entry name" value="UDP-N-ACETYLGLUCOSAMINE 1-CARBOXYVINYLTRANSFERASE"/>
    <property type="match status" value="1"/>
</dbReference>
<dbReference type="PANTHER" id="PTHR43783:SF2">
    <property type="entry name" value="UDP-N-ACETYLGLUCOSAMINE 1-CARBOXYVINYLTRANSFERASE 2"/>
    <property type="match status" value="1"/>
</dbReference>
<dbReference type="NCBIfam" id="NF009470">
    <property type="entry name" value="PRK12830.1"/>
    <property type="match status" value="1"/>
</dbReference>
<evidence type="ECO:0000313" key="15">
    <source>
        <dbReference type="Proteomes" id="UP000824123"/>
    </source>
</evidence>
<proteinExistence type="inferred from homology"/>